<evidence type="ECO:0000313" key="3">
    <source>
        <dbReference type="Proteomes" id="UP000700596"/>
    </source>
</evidence>
<dbReference type="Proteomes" id="UP000700596">
    <property type="component" value="Unassembled WGS sequence"/>
</dbReference>
<feature type="compositionally biased region" description="Low complexity" evidence="1">
    <location>
        <begin position="267"/>
        <end position="291"/>
    </location>
</feature>
<dbReference type="OrthoDB" id="5309037at2759"/>
<dbReference type="EMBL" id="JAGMWT010000006">
    <property type="protein sequence ID" value="KAH7126731.1"/>
    <property type="molecule type" value="Genomic_DNA"/>
</dbReference>
<dbReference type="AlphaFoldDB" id="A0A9P9DYC8"/>
<feature type="compositionally biased region" description="Basic and acidic residues" evidence="1">
    <location>
        <begin position="57"/>
        <end position="76"/>
    </location>
</feature>
<name>A0A9P9DYC8_9PLEO</name>
<proteinExistence type="predicted"/>
<keyword evidence="3" id="KW-1185">Reference proteome</keyword>
<protein>
    <submittedName>
        <fullName evidence="2">Uncharacterized protein</fullName>
    </submittedName>
</protein>
<accession>A0A9P9DYC8</accession>
<sequence length="421" mass="47390">MASEHLGMKVDVKMDATGISAAPLSVGSLVETLIETLHAANDLHRCMRKKIKSFESDTEVRITRKDKKPVYKRRDSSSSSSSDNGRHRKRDWHKRVSRSRSKSKKRDSSSSDSDDETVSITKLVIQVRAEYDHGCKRLGEKFTIGDLRAHNILQAQIIVIQQSMLLVYRDSSLYDGFSRYPLTYFVAKLTLSCTTARTCTIEALTHLHQHLLHPLHPHPPSHEPDPPRIPGAYPIHILPIDPIPNNNKNPNKRRTSVTISHSHMHQTTTAGSPSSSSDPTCTSNTSTTLTSLSPTRGKSLFCPYALDLQRDPARPLSDSYKLPTGDNRCPFCKFHIHTKPGRAWEVILDDKISRRDRRCRFLITNRFVVKCHGDGGGFACVLCRRWSDGDTVMRGVEELVDHVWREHGVGEVRGDGDIFEG</sequence>
<gene>
    <name evidence="2" type="ORF">B0J11DRAFT_526308</name>
</gene>
<reference evidence="2" key="1">
    <citation type="journal article" date="2021" name="Nat. Commun.">
        <title>Genetic determinants of endophytism in the Arabidopsis root mycobiome.</title>
        <authorList>
            <person name="Mesny F."/>
            <person name="Miyauchi S."/>
            <person name="Thiergart T."/>
            <person name="Pickel B."/>
            <person name="Atanasova L."/>
            <person name="Karlsson M."/>
            <person name="Huettel B."/>
            <person name="Barry K.W."/>
            <person name="Haridas S."/>
            <person name="Chen C."/>
            <person name="Bauer D."/>
            <person name="Andreopoulos W."/>
            <person name="Pangilinan J."/>
            <person name="LaButti K."/>
            <person name="Riley R."/>
            <person name="Lipzen A."/>
            <person name="Clum A."/>
            <person name="Drula E."/>
            <person name="Henrissat B."/>
            <person name="Kohler A."/>
            <person name="Grigoriev I.V."/>
            <person name="Martin F.M."/>
            <person name="Hacquard S."/>
        </authorList>
    </citation>
    <scope>NUCLEOTIDE SEQUENCE</scope>
    <source>
        <strain evidence="2">MPI-CAGE-CH-0243</strain>
    </source>
</reference>
<feature type="compositionally biased region" description="Basic residues" evidence="1">
    <location>
        <begin position="86"/>
        <end position="105"/>
    </location>
</feature>
<feature type="region of interest" description="Disordered" evidence="1">
    <location>
        <begin position="240"/>
        <end position="291"/>
    </location>
</feature>
<evidence type="ECO:0000313" key="2">
    <source>
        <dbReference type="EMBL" id="KAH7126731.1"/>
    </source>
</evidence>
<organism evidence="2 3">
    <name type="scientific">Dendryphion nanum</name>
    <dbReference type="NCBI Taxonomy" id="256645"/>
    <lineage>
        <taxon>Eukaryota</taxon>
        <taxon>Fungi</taxon>
        <taxon>Dikarya</taxon>
        <taxon>Ascomycota</taxon>
        <taxon>Pezizomycotina</taxon>
        <taxon>Dothideomycetes</taxon>
        <taxon>Pleosporomycetidae</taxon>
        <taxon>Pleosporales</taxon>
        <taxon>Torulaceae</taxon>
        <taxon>Dendryphion</taxon>
    </lineage>
</organism>
<evidence type="ECO:0000256" key="1">
    <source>
        <dbReference type="SAM" id="MobiDB-lite"/>
    </source>
</evidence>
<dbReference type="PANTHER" id="PTHR42354">
    <property type="entry name" value="C2H2-TYPE DOMAIN-CONTAINING PROTEIN"/>
    <property type="match status" value="1"/>
</dbReference>
<feature type="region of interest" description="Disordered" evidence="1">
    <location>
        <begin position="57"/>
        <end position="115"/>
    </location>
</feature>
<feature type="compositionally biased region" description="Low complexity" evidence="1">
    <location>
        <begin position="240"/>
        <end position="249"/>
    </location>
</feature>
<comment type="caution">
    <text evidence="2">The sequence shown here is derived from an EMBL/GenBank/DDBJ whole genome shotgun (WGS) entry which is preliminary data.</text>
</comment>
<dbReference type="PANTHER" id="PTHR42354:SF1">
    <property type="entry name" value="C2H2-TYPE DOMAIN-CONTAINING PROTEIN"/>
    <property type="match status" value="1"/>
</dbReference>